<evidence type="ECO:0000256" key="1">
    <source>
        <dbReference type="ARBA" id="ARBA00022737"/>
    </source>
</evidence>
<dbReference type="FunFam" id="1.25.40.10:FF:000343">
    <property type="entry name" value="Pentatricopeptide repeat-containing protein At3g58590"/>
    <property type="match status" value="1"/>
</dbReference>
<dbReference type="Pfam" id="PF20431">
    <property type="entry name" value="E_motif"/>
    <property type="match status" value="1"/>
</dbReference>
<dbReference type="Proteomes" id="UP001190926">
    <property type="component" value="Unassembled WGS sequence"/>
</dbReference>
<feature type="repeat" description="PPR" evidence="2">
    <location>
        <begin position="406"/>
        <end position="436"/>
    </location>
</feature>
<dbReference type="PANTHER" id="PTHR47926:SF347">
    <property type="entry name" value="PENTATRICOPEPTIDE REPEAT-CONTAINING PROTEIN"/>
    <property type="match status" value="1"/>
</dbReference>
<dbReference type="InterPro" id="IPR046848">
    <property type="entry name" value="E_motif"/>
</dbReference>
<feature type="repeat" description="PPR" evidence="2">
    <location>
        <begin position="371"/>
        <end position="405"/>
    </location>
</feature>
<feature type="repeat" description="PPR" evidence="2">
    <location>
        <begin position="169"/>
        <end position="203"/>
    </location>
</feature>
<evidence type="ECO:0000256" key="2">
    <source>
        <dbReference type="PROSITE-ProRule" id="PRU00708"/>
    </source>
</evidence>
<dbReference type="Pfam" id="PF13041">
    <property type="entry name" value="PPR_2"/>
    <property type="match status" value="3"/>
</dbReference>
<dbReference type="EMBL" id="SDAM02029617">
    <property type="protein sequence ID" value="KAH6755271.1"/>
    <property type="molecule type" value="Genomic_DNA"/>
</dbReference>
<gene>
    <name evidence="3" type="ORF">C2S53_015542</name>
</gene>
<reference evidence="3 4" key="1">
    <citation type="journal article" date="2021" name="Nat. Commun.">
        <title>Incipient diploidization of the medicinal plant Perilla within 10,000 years.</title>
        <authorList>
            <person name="Zhang Y."/>
            <person name="Shen Q."/>
            <person name="Leng L."/>
            <person name="Zhang D."/>
            <person name="Chen S."/>
            <person name="Shi Y."/>
            <person name="Ning Z."/>
            <person name="Chen S."/>
        </authorList>
    </citation>
    <scope>NUCLEOTIDE SEQUENCE [LARGE SCALE GENOMIC DNA]</scope>
    <source>
        <strain evidence="4">cv. PC099</strain>
    </source>
</reference>
<dbReference type="PROSITE" id="PS51375">
    <property type="entry name" value="PPR"/>
    <property type="match status" value="5"/>
</dbReference>
<evidence type="ECO:0008006" key="5">
    <source>
        <dbReference type="Google" id="ProtNLM"/>
    </source>
</evidence>
<dbReference type="InterPro" id="IPR046960">
    <property type="entry name" value="PPR_At4g14850-like_plant"/>
</dbReference>
<feature type="repeat" description="PPR" evidence="2">
    <location>
        <begin position="68"/>
        <end position="102"/>
    </location>
</feature>
<accession>A0AAD4NWQ9</accession>
<dbReference type="InterPro" id="IPR011990">
    <property type="entry name" value="TPR-like_helical_dom_sf"/>
</dbReference>
<dbReference type="NCBIfam" id="TIGR00756">
    <property type="entry name" value="PPR"/>
    <property type="match status" value="5"/>
</dbReference>
<organism evidence="3 4">
    <name type="scientific">Perilla frutescens var. hirtella</name>
    <name type="common">Perilla citriodora</name>
    <name type="synonym">Perilla setoyensis</name>
    <dbReference type="NCBI Taxonomy" id="608512"/>
    <lineage>
        <taxon>Eukaryota</taxon>
        <taxon>Viridiplantae</taxon>
        <taxon>Streptophyta</taxon>
        <taxon>Embryophyta</taxon>
        <taxon>Tracheophyta</taxon>
        <taxon>Spermatophyta</taxon>
        <taxon>Magnoliopsida</taxon>
        <taxon>eudicotyledons</taxon>
        <taxon>Gunneridae</taxon>
        <taxon>Pentapetalae</taxon>
        <taxon>asterids</taxon>
        <taxon>lamiids</taxon>
        <taxon>Lamiales</taxon>
        <taxon>Lamiaceae</taxon>
        <taxon>Nepetoideae</taxon>
        <taxon>Elsholtzieae</taxon>
        <taxon>Perilla</taxon>
    </lineage>
</organism>
<dbReference type="Gene3D" id="1.25.40.10">
    <property type="entry name" value="Tetratricopeptide repeat domain"/>
    <property type="match status" value="4"/>
</dbReference>
<dbReference type="AlphaFoldDB" id="A0AAD4NWQ9"/>
<keyword evidence="1" id="KW-0677">Repeat</keyword>
<evidence type="ECO:0000313" key="4">
    <source>
        <dbReference type="Proteomes" id="UP001190926"/>
    </source>
</evidence>
<dbReference type="PANTHER" id="PTHR47926">
    <property type="entry name" value="PENTATRICOPEPTIDE REPEAT-CONTAINING PROTEIN"/>
    <property type="match status" value="1"/>
</dbReference>
<dbReference type="Pfam" id="PF01535">
    <property type="entry name" value="PPR"/>
    <property type="match status" value="2"/>
</dbReference>
<dbReference type="GO" id="GO:0009451">
    <property type="term" value="P:RNA modification"/>
    <property type="evidence" value="ECO:0007669"/>
    <property type="project" value="InterPro"/>
</dbReference>
<dbReference type="GO" id="GO:0003723">
    <property type="term" value="F:RNA binding"/>
    <property type="evidence" value="ECO:0007669"/>
    <property type="project" value="InterPro"/>
</dbReference>
<dbReference type="InterPro" id="IPR002885">
    <property type="entry name" value="PPR_rpt"/>
</dbReference>
<sequence>MKINLQSLVSQLTKPNQTISTTRILHSLIIKNGGTFDPFYPTKILRFYAINNDLVSARKVFDRTPERSVYLWNSIIRAYAQALDFSNAFSLFKRMLSSETEPDSHSFACVARACADRFDAEALRVVHGKVVGFGLELDFICSSALVSCYSKLGLVDEASCVFRGIDEPDLVLCNAMMSCYGKCGDWMMGLELFNAMRSMGIHPNGYTVVGLIIGLIDRSLMNVGEMIHAFCVKCGLDLNDHVGSVLVSMYSRCKSVELACKVFENLVQPDLVSWSALIAGFSQTGDHVKALMFFRELLMLGRRADPALLATVLAASAQSAVVGPGCEIHGYAVRHECDTDIAVSSALIDMYAKCGFLEMGIKVFKNMPRRNIVSFNTVILSLGLYGHAVDALRLFDGILEEGFRPDETTFTGLLCACCHSGLVNEGKEYFRMMTEGFGIQAKTEHHVYIVKLLGMDGRLEEAYNLIKSLPEPVNSGIWGALLSCCEHYKNYELLEVIGNYLLENEPRNSSYSVMLSNLFAGDGRWKNVEKLRVDNAGAIGKMPGSSWIGF</sequence>
<dbReference type="FunFam" id="1.25.40.10:FF:000511">
    <property type="entry name" value="Pentatricopeptide repeat-containing protein"/>
    <property type="match status" value="1"/>
</dbReference>
<evidence type="ECO:0000313" key="3">
    <source>
        <dbReference type="EMBL" id="KAH6755271.1"/>
    </source>
</evidence>
<feature type="repeat" description="PPR" evidence="2">
    <location>
        <begin position="270"/>
        <end position="304"/>
    </location>
</feature>
<keyword evidence="4" id="KW-1185">Reference proteome</keyword>
<proteinExistence type="predicted"/>
<name>A0AAD4NWQ9_PERFH</name>
<comment type="caution">
    <text evidence="3">The sequence shown here is derived from an EMBL/GenBank/DDBJ whole genome shotgun (WGS) entry which is preliminary data.</text>
</comment>
<protein>
    <recommendedName>
        <fullName evidence="5">Pentatricopeptide repeat-containing protein</fullName>
    </recommendedName>
</protein>